<keyword evidence="4 7" id="KW-0812">Transmembrane</keyword>
<comment type="subcellular location">
    <subcellularLocation>
        <location evidence="1 7">Cell membrane</location>
        <topology evidence="1 7">Multi-pass membrane protein</topology>
    </subcellularLocation>
</comment>
<evidence type="ECO:0000256" key="7">
    <source>
        <dbReference type="RuleBase" id="RU363032"/>
    </source>
</evidence>
<feature type="domain" description="ABC transmembrane type-1" evidence="9">
    <location>
        <begin position="104"/>
        <end position="294"/>
    </location>
</feature>
<protein>
    <submittedName>
        <fullName evidence="10">Sorbitol/mannitol transport system permease protein</fullName>
    </submittedName>
</protein>
<comment type="similarity">
    <text evidence="7">Belongs to the binding-protein-dependent transport system permease family.</text>
</comment>
<dbReference type="CDD" id="cd06261">
    <property type="entry name" value="TM_PBP2"/>
    <property type="match status" value="1"/>
</dbReference>
<dbReference type="PANTHER" id="PTHR32243:SF52">
    <property type="entry name" value="ABC TRANSPORTER PERMEASE PROTEIN"/>
    <property type="match status" value="1"/>
</dbReference>
<keyword evidence="11" id="KW-1185">Reference proteome</keyword>
<feature type="transmembrane region" description="Helical" evidence="7">
    <location>
        <begin position="273"/>
        <end position="294"/>
    </location>
</feature>
<proteinExistence type="inferred from homology"/>
<keyword evidence="5 7" id="KW-1133">Transmembrane helix</keyword>
<dbReference type="Proteomes" id="UP000546642">
    <property type="component" value="Unassembled WGS sequence"/>
</dbReference>
<dbReference type="PROSITE" id="PS50928">
    <property type="entry name" value="ABC_TM1"/>
    <property type="match status" value="1"/>
</dbReference>
<feature type="region of interest" description="Disordered" evidence="8">
    <location>
        <begin position="1"/>
        <end position="37"/>
    </location>
</feature>
<evidence type="ECO:0000313" key="11">
    <source>
        <dbReference type="Proteomes" id="UP000546642"/>
    </source>
</evidence>
<evidence type="ECO:0000256" key="1">
    <source>
        <dbReference type="ARBA" id="ARBA00004651"/>
    </source>
</evidence>
<evidence type="ECO:0000256" key="4">
    <source>
        <dbReference type="ARBA" id="ARBA00022692"/>
    </source>
</evidence>
<dbReference type="AlphaFoldDB" id="A0A7X0D539"/>
<reference evidence="10 11" key="1">
    <citation type="submission" date="2020-08" db="EMBL/GenBank/DDBJ databases">
        <title>Sequencing the genomes of 1000 actinobacteria strains.</title>
        <authorList>
            <person name="Klenk H.-P."/>
        </authorList>
    </citation>
    <scope>NUCLEOTIDE SEQUENCE [LARGE SCALE GENOMIC DNA]</scope>
    <source>
        <strain evidence="10 11">DSM 46659</strain>
    </source>
</reference>
<evidence type="ECO:0000256" key="8">
    <source>
        <dbReference type="SAM" id="MobiDB-lite"/>
    </source>
</evidence>
<dbReference type="InterPro" id="IPR035906">
    <property type="entry name" value="MetI-like_sf"/>
</dbReference>
<evidence type="ECO:0000256" key="5">
    <source>
        <dbReference type="ARBA" id="ARBA00022989"/>
    </source>
</evidence>
<evidence type="ECO:0000256" key="6">
    <source>
        <dbReference type="ARBA" id="ARBA00023136"/>
    </source>
</evidence>
<evidence type="ECO:0000313" key="10">
    <source>
        <dbReference type="EMBL" id="MBB6171977.1"/>
    </source>
</evidence>
<keyword evidence="3" id="KW-1003">Cell membrane</keyword>
<feature type="transmembrane region" description="Helical" evidence="7">
    <location>
        <begin position="141"/>
        <end position="161"/>
    </location>
</feature>
<evidence type="ECO:0000256" key="3">
    <source>
        <dbReference type="ARBA" id="ARBA00022475"/>
    </source>
</evidence>
<evidence type="ECO:0000256" key="2">
    <source>
        <dbReference type="ARBA" id="ARBA00022448"/>
    </source>
</evidence>
<dbReference type="PANTHER" id="PTHR32243">
    <property type="entry name" value="MALTOSE TRANSPORT SYSTEM PERMEASE-RELATED"/>
    <property type="match status" value="1"/>
</dbReference>
<sequence>MTTAAPTGPAASASRAGGGRAGTTGVPRRVGRPRARRRKSGARGIALTALTWGIALLFVSPALWMVLTAFKQEGDAATDPPTVLFEPTLERFGGVVDSGILPYLANSMVATLVSTSLVLLLGVPAAYALSIRPIKRTQDALFFFISTKMLPVVAVVVPLYVAAAQVRMLDNVWTLVVLYTAMNLPIAVWMLRSFFLEVPKGIVEAAQMEGAGLPRVLWSVMLPVMAPGIAATALICMIFSWNEFFFAVNLTAVQAATAPVFMVGFITSEGLFLAQLSAAATLVSLPIVVVGWIAQRQLVRGLSMGAVK</sequence>
<organism evidence="10 11">
    <name type="scientific">Nocardiopsis mwathae</name>
    <dbReference type="NCBI Taxonomy" id="1472723"/>
    <lineage>
        <taxon>Bacteria</taxon>
        <taxon>Bacillati</taxon>
        <taxon>Actinomycetota</taxon>
        <taxon>Actinomycetes</taxon>
        <taxon>Streptosporangiales</taxon>
        <taxon>Nocardiopsidaceae</taxon>
        <taxon>Nocardiopsis</taxon>
    </lineage>
</organism>
<feature type="transmembrane region" description="Helical" evidence="7">
    <location>
        <begin position="108"/>
        <end position="129"/>
    </location>
</feature>
<feature type="transmembrane region" description="Helical" evidence="7">
    <location>
        <begin position="44"/>
        <end position="67"/>
    </location>
</feature>
<keyword evidence="2 7" id="KW-0813">Transport</keyword>
<comment type="caution">
    <text evidence="10">The sequence shown here is derived from an EMBL/GenBank/DDBJ whole genome shotgun (WGS) entry which is preliminary data.</text>
</comment>
<dbReference type="GO" id="GO:0005886">
    <property type="term" value="C:plasma membrane"/>
    <property type="evidence" value="ECO:0007669"/>
    <property type="project" value="UniProtKB-SubCell"/>
</dbReference>
<dbReference type="EMBL" id="JACHDS010000001">
    <property type="protein sequence ID" value="MBB6171977.1"/>
    <property type="molecule type" value="Genomic_DNA"/>
</dbReference>
<dbReference type="SUPFAM" id="SSF161098">
    <property type="entry name" value="MetI-like"/>
    <property type="match status" value="1"/>
</dbReference>
<feature type="transmembrane region" description="Helical" evidence="7">
    <location>
        <begin position="216"/>
        <end position="240"/>
    </location>
</feature>
<dbReference type="Pfam" id="PF00528">
    <property type="entry name" value="BPD_transp_1"/>
    <property type="match status" value="1"/>
</dbReference>
<dbReference type="InterPro" id="IPR000515">
    <property type="entry name" value="MetI-like"/>
</dbReference>
<dbReference type="InterPro" id="IPR050901">
    <property type="entry name" value="BP-dep_ABC_trans_perm"/>
</dbReference>
<gene>
    <name evidence="10" type="ORF">HNR23_002037</name>
</gene>
<feature type="transmembrane region" description="Helical" evidence="7">
    <location>
        <begin position="173"/>
        <end position="195"/>
    </location>
</feature>
<dbReference type="RefSeq" id="WP_184075310.1">
    <property type="nucleotide sequence ID" value="NZ_JACHDS010000001.1"/>
</dbReference>
<dbReference type="Gene3D" id="1.10.3720.10">
    <property type="entry name" value="MetI-like"/>
    <property type="match status" value="1"/>
</dbReference>
<feature type="transmembrane region" description="Helical" evidence="7">
    <location>
        <begin position="246"/>
        <end position="266"/>
    </location>
</feature>
<dbReference type="GO" id="GO:0055085">
    <property type="term" value="P:transmembrane transport"/>
    <property type="evidence" value="ECO:0007669"/>
    <property type="project" value="InterPro"/>
</dbReference>
<keyword evidence="6 7" id="KW-0472">Membrane</keyword>
<feature type="compositionally biased region" description="Low complexity" evidence="8">
    <location>
        <begin position="1"/>
        <end position="15"/>
    </location>
</feature>
<accession>A0A7X0D539</accession>
<name>A0A7X0D539_9ACTN</name>
<evidence type="ECO:0000259" key="9">
    <source>
        <dbReference type="PROSITE" id="PS50928"/>
    </source>
</evidence>